<dbReference type="PANTHER" id="PTHR32347">
    <property type="entry name" value="EFFLUX SYSTEM COMPONENT YKNX-RELATED"/>
    <property type="match status" value="1"/>
</dbReference>
<dbReference type="EMBL" id="AP025293">
    <property type="protein sequence ID" value="BDD01144.1"/>
    <property type="molecule type" value="Genomic_DNA"/>
</dbReference>
<organism evidence="3 4">
    <name type="scientific">Persicobacter psychrovividus</name>
    <dbReference type="NCBI Taxonomy" id="387638"/>
    <lineage>
        <taxon>Bacteria</taxon>
        <taxon>Pseudomonadati</taxon>
        <taxon>Bacteroidota</taxon>
        <taxon>Cytophagia</taxon>
        <taxon>Cytophagales</taxon>
        <taxon>Persicobacteraceae</taxon>
        <taxon>Persicobacter</taxon>
    </lineage>
</organism>
<dbReference type="RefSeq" id="WP_338398305.1">
    <property type="nucleotide sequence ID" value="NZ_AP025293.1"/>
</dbReference>
<gene>
    <name evidence="3" type="ORF">PEPS_34240</name>
</gene>
<comment type="subcellular location">
    <subcellularLocation>
        <location evidence="1">Cell envelope</location>
    </subcellularLocation>
</comment>
<dbReference type="PANTHER" id="PTHR32347:SF23">
    <property type="entry name" value="BLL5650 PROTEIN"/>
    <property type="match status" value="1"/>
</dbReference>
<keyword evidence="2" id="KW-0175">Coiled coil</keyword>
<dbReference type="InterPro" id="IPR050465">
    <property type="entry name" value="UPF0194_transport"/>
</dbReference>
<keyword evidence="4" id="KW-1185">Reference proteome</keyword>
<dbReference type="Gene3D" id="2.40.30.170">
    <property type="match status" value="1"/>
</dbReference>
<dbReference type="Proteomes" id="UP001354989">
    <property type="component" value="Plasmid pPP1"/>
</dbReference>
<accession>A0ABM7VJZ8</accession>
<evidence type="ECO:0000313" key="3">
    <source>
        <dbReference type="EMBL" id="BDD01144.1"/>
    </source>
</evidence>
<protein>
    <submittedName>
        <fullName evidence="3">Membrane protein</fullName>
    </submittedName>
</protein>
<dbReference type="SUPFAM" id="SSF111369">
    <property type="entry name" value="HlyD-like secretion proteins"/>
    <property type="match status" value="1"/>
</dbReference>
<dbReference type="Gene3D" id="2.40.50.100">
    <property type="match status" value="1"/>
</dbReference>
<keyword evidence="3" id="KW-0614">Plasmid</keyword>
<reference evidence="3 4" key="1">
    <citation type="submission" date="2021-12" db="EMBL/GenBank/DDBJ databases">
        <title>Genome sequencing of bacteria with rrn-lacking chromosome and rrn-plasmid.</title>
        <authorList>
            <person name="Anda M."/>
            <person name="Iwasaki W."/>
        </authorList>
    </citation>
    <scope>NUCLEOTIDE SEQUENCE [LARGE SCALE GENOMIC DNA]</scope>
    <source>
        <strain evidence="3 4">NBRC 101262</strain>
        <plasmid evidence="3 4">pPP1</plasmid>
    </source>
</reference>
<sequence>MKNIYWIFIVATFAFACEGPTQKADAYGTIETDEVLVVAQGNGILNHFALEQGQSLKAGEVIGQIDTVQLHIQRREIEAQRVVLQAQQKQISSQIAVLKSEEQNLIREQKRTEKLLKSDASTPQQKEQIDGQLQVLKQKIANVGAQSLTVSANRKALDAKEALLEDQLKKCTIDNPAAGVVTNKFMQEKEMVKIGSPLYKVANLSEVYAWVYISGRQLSTVKIGDAAQVNYDLDNGEMGSLSGRIAYISAKAEFTPKTIQTKEERVDLVYAMKILLQNNGVLKLGMPVEVHFSAKK</sequence>
<evidence type="ECO:0000313" key="4">
    <source>
        <dbReference type="Proteomes" id="UP001354989"/>
    </source>
</evidence>
<evidence type="ECO:0000256" key="1">
    <source>
        <dbReference type="ARBA" id="ARBA00004196"/>
    </source>
</evidence>
<geneLocation type="plasmid" evidence="3 4">
    <name>pPP1</name>
</geneLocation>
<name>A0ABM7VJZ8_9BACT</name>
<dbReference type="PROSITE" id="PS51257">
    <property type="entry name" value="PROKAR_LIPOPROTEIN"/>
    <property type="match status" value="1"/>
</dbReference>
<evidence type="ECO:0000256" key="2">
    <source>
        <dbReference type="ARBA" id="ARBA00023054"/>
    </source>
</evidence>
<dbReference type="Gene3D" id="1.10.287.470">
    <property type="entry name" value="Helix hairpin bin"/>
    <property type="match status" value="1"/>
</dbReference>
<proteinExistence type="predicted"/>